<dbReference type="PANTHER" id="PTHR43124">
    <property type="entry name" value="PURINE EFFLUX PUMP PBUE"/>
    <property type="match status" value="1"/>
</dbReference>
<comment type="subcellular location">
    <subcellularLocation>
        <location evidence="1">Cell membrane</location>
        <topology evidence="1">Multi-pass membrane protein</topology>
    </subcellularLocation>
</comment>
<feature type="transmembrane region" description="Helical" evidence="6">
    <location>
        <begin position="248"/>
        <end position="268"/>
    </location>
</feature>
<evidence type="ECO:0000256" key="4">
    <source>
        <dbReference type="ARBA" id="ARBA00022989"/>
    </source>
</evidence>
<evidence type="ECO:0000256" key="5">
    <source>
        <dbReference type="ARBA" id="ARBA00023136"/>
    </source>
</evidence>
<feature type="transmembrane region" description="Helical" evidence="6">
    <location>
        <begin position="53"/>
        <end position="75"/>
    </location>
</feature>
<feature type="transmembrane region" description="Helical" evidence="6">
    <location>
        <begin position="82"/>
        <end position="101"/>
    </location>
</feature>
<dbReference type="InterPro" id="IPR036259">
    <property type="entry name" value="MFS_trans_sf"/>
</dbReference>
<protein>
    <submittedName>
        <fullName evidence="8">MFS transporter</fullName>
    </submittedName>
</protein>
<evidence type="ECO:0000256" key="2">
    <source>
        <dbReference type="ARBA" id="ARBA00022475"/>
    </source>
</evidence>
<keyword evidence="9" id="KW-1185">Reference proteome</keyword>
<dbReference type="Gene3D" id="1.20.1250.20">
    <property type="entry name" value="MFS general substrate transporter like domains"/>
    <property type="match status" value="1"/>
</dbReference>
<evidence type="ECO:0000313" key="8">
    <source>
        <dbReference type="EMBL" id="MCX2697537.1"/>
    </source>
</evidence>
<evidence type="ECO:0000259" key="7">
    <source>
        <dbReference type="PROSITE" id="PS50850"/>
    </source>
</evidence>
<dbReference type="InterPro" id="IPR011701">
    <property type="entry name" value="MFS"/>
</dbReference>
<feature type="transmembrane region" description="Helical" evidence="6">
    <location>
        <begin position="303"/>
        <end position="324"/>
    </location>
</feature>
<name>A0ABT3QPJ5_9HYPH</name>
<keyword evidence="3 6" id="KW-0812">Transmembrane</keyword>
<feature type="transmembrane region" description="Helical" evidence="6">
    <location>
        <begin position="12"/>
        <end position="33"/>
    </location>
</feature>
<feature type="transmembrane region" description="Helical" evidence="6">
    <location>
        <begin position="336"/>
        <end position="358"/>
    </location>
</feature>
<keyword evidence="5 6" id="KW-0472">Membrane</keyword>
<dbReference type="RefSeq" id="WP_265985083.1">
    <property type="nucleotide sequence ID" value="NZ_JAPHAV010000005.1"/>
</dbReference>
<feature type="transmembrane region" description="Helical" evidence="6">
    <location>
        <begin position="168"/>
        <end position="191"/>
    </location>
</feature>
<feature type="domain" description="Major facilitator superfamily (MFS) profile" evidence="7">
    <location>
        <begin position="16"/>
        <end position="389"/>
    </location>
</feature>
<dbReference type="SUPFAM" id="SSF103473">
    <property type="entry name" value="MFS general substrate transporter"/>
    <property type="match status" value="1"/>
</dbReference>
<feature type="transmembrane region" description="Helical" evidence="6">
    <location>
        <begin position="275"/>
        <end position="297"/>
    </location>
</feature>
<sequence>MMTESEQTTKYGGWASVYVVGLTTFAVVTTEMLPVGLMTAIARAMDVSVGTAGFIISAPAILAAFFAPVVVAIAGDIDRRKILAGLLTVLTVANIASAIAPSFQWLLVARVAVGFCMGGIWAVAGGLAPRLAPAQSVGVATAIIFGGVAAASVMGVPLGAMIGDAAGWRWAFGTMAGFSATVLGLSLLVLPALPVNQSIGFSKFTAVLKHRLVQLGLILTLLLVAGHFMAYTFIGPLLRTVSGVAPEWIAALLFIYGAAGIVGNFLAGTMAAKRLGLTLGSIIIGLSAAILGFAVLGETPATTLGLLVLWGLAYGGVSVTLQIWMMKAAPSAIEIVTALFVSIFNIGIAAGSFLGGLTVDHFDLHANLLFAAILPAFALLLMFVLQRRD</sequence>
<gene>
    <name evidence="8" type="ORF">OPR82_12275</name>
</gene>
<feature type="transmembrane region" description="Helical" evidence="6">
    <location>
        <begin position="212"/>
        <end position="236"/>
    </location>
</feature>
<dbReference type="PANTHER" id="PTHR43124:SF3">
    <property type="entry name" value="CHLORAMPHENICOL EFFLUX PUMP RV0191"/>
    <property type="match status" value="1"/>
</dbReference>
<evidence type="ECO:0000313" key="9">
    <source>
        <dbReference type="Proteomes" id="UP001301216"/>
    </source>
</evidence>
<dbReference type="Pfam" id="PF07690">
    <property type="entry name" value="MFS_1"/>
    <property type="match status" value="1"/>
</dbReference>
<dbReference type="PROSITE" id="PS50850">
    <property type="entry name" value="MFS"/>
    <property type="match status" value="1"/>
</dbReference>
<evidence type="ECO:0000256" key="1">
    <source>
        <dbReference type="ARBA" id="ARBA00004651"/>
    </source>
</evidence>
<comment type="caution">
    <text evidence="8">The sequence shown here is derived from an EMBL/GenBank/DDBJ whole genome shotgun (WGS) entry which is preliminary data.</text>
</comment>
<dbReference type="CDD" id="cd17324">
    <property type="entry name" value="MFS_NepI_like"/>
    <property type="match status" value="1"/>
</dbReference>
<evidence type="ECO:0000256" key="3">
    <source>
        <dbReference type="ARBA" id="ARBA00022692"/>
    </source>
</evidence>
<organism evidence="8 9">
    <name type="scientific">Ochrobactrum chromiisoli</name>
    <dbReference type="NCBI Taxonomy" id="2993941"/>
    <lineage>
        <taxon>Bacteria</taxon>
        <taxon>Pseudomonadati</taxon>
        <taxon>Pseudomonadota</taxon>
        <taxon>Alphaproteobacteria</taxon>
        <taxon>Hyphomicrobiales</taxon>
        <taxon>Brucellaceae</taxon>
        <taxon>Brucella/Ochrobactrum group</taxon>
        <taxon>Ochrobactrum</taxon>
    </lineage>
</organism>
<dbReference type="InterPro" id="IPR050189">
    <property type="entry name" value="MFS_Efflux_Transporters"/>
</dbReference>
<feature type="transmembrane region" description="Helical" evidence="6">
    <location>
        <begin position="139"/>
        <end position="162"/>
    </location>
</feature>
<evidence type="ECO:0000256" key="6">
    <source>
        <dbReference type="SAM" id="Phobius"/>
    </source>
</evidence>
<feature type="transmembrane region" description="Helical" evidence="6">
    <location>
        <begin position="364"/>
        <end position="385"/>
    </location>
</feature>
<dbReference type="Proteomes" id="UP001301216">
    <property type="component" value="Unassembled WGS sequence"/>
</dbReference>
<accession>A0ABT3QPJ5</accession>
<reference evidence="8 9" key="1">
    <citation type="submission" date="2022-11" db="EMBL/GenBank/DDBJ databases">
        <title>Brucella sp. YY2X, whole genome shotgun sequencing project.</title>
        <authorList>
            <person name="Yang Y."/>
        </authorList>
    </citation>
    <scope>NUCLEOTIDE SEQUENCE [LARGE SCALE GENOMIC DNA]</scope>
    <source>
        <strain evidence="8 9">YY2X</strain>
    </source>
</reference>
<proteinExistence type="predicted"/>
<dbReference type="InterPro" id="IPR020846">
    <property type="entry name" value="MFS_dom"/>
</dbReference>
<keyword evidence="4 6" id="KW-1133">Transmembrane helix</keyword>
<feature type="transmembrane region" description="Helical" evidence="6">
    <location>
        <begin position="107"/>
        <end position="127"/>
    </location>
</feature>
<dbReference type="EMBL" id="JAPHAV010000005">
    <property type="protein sequence ID" value="MCX2697537.1"/>
    <property type="molecule type" value="Genomic_DNA"/>
</dbReference>
<keyword evidence="2" id="KW-1003">Cell membrane</keyword>